<name>A0A813TW28_9BILA</name>
<evidence type="ECO:0000313" key="6">
    <source>
        <dbReference type="Proteomes" id="UP000663870"/>
    </source>
</evidence>
<dbReference type="PANTHER" id="PTHR11849:SF182">
    <property type="entry name" value="SAM POINTED DOMAIN-CONTAINING ETS TRANSCRIPTION FACTOR"/>
    <property type="match status" value="1"/>
</dbReference>
<dbReference type="InterPro" id="IPR036388">
    <property type="entry name" value="WH-like_DNA-bd_sf"/>
</dbReference>
<dbReference type="SUPFAM" id="SSF46785">
    <property type="entry name" value="Winged helix' DNA-binding domain"/>
    <property type="match status" value="1"/>
</dbReference>
<dbReference type="Proteomes" id="UP000663870">
    <property type="component" value="Unassembled WGS sequence"/>
</dbReference>
<keyword evidence="3" id="KW-0539">Nucleus</keyword>
<evidence type="ECO:0000256" key="2">
    <source>
        <dbReference type="ARBA" id="ARBA00023125"/>
    </source>
</evidence>
<dbReference type="Gene3D" id="1.10.10.10">
    <property type="entry name" value="Winged helix-like DNA-binding domain superfamily/Winged helix DNA-binding domain"/>
    <property type="match status" value="1"/>
</dbReference>
<evidence type="ECO:0000256" key="3">
    <source>
        <dbReference type="RuleBase" id="RU004019"/>
    </source>
</evidence>
<evidence type="ECO:0000256" key="1">
    <source>
        <dbReference type="ARBA" id="ARBA00005562"/>
    </source>
</evidence>
<dbReference type="PANTHER" id="PTHR11849">
    <property type="entry name" value="ETS"/>
    <property type="match status" value="1"/>
</dbReference>
<comment type="subcellular location">
    <subcellularLocation>
        <location evidence="3">Nucleus</location>
    </subcellularLocation>
</comment>
<dbReference type="AlphaFoldDB" id="A0A813TW28"/>
<dbReference type="GO" id="GO:0030154">
    <property type="term" value="P:cell differentiation"/>
    <property type="evidence" value="ECO:0007669"/>
    <property type="project" value="TreeGrafter"/>
</dbReference>
<gene>
    <name evidence="5" type="ORF">JXQ802_LOCUS5011</name>
</gene>
<sequence length="185" mass="21587">MSRTDVDSAKIDEIKYYLKIGLVDTYPNVLIEGESCESVDNDESQWTPDTCTTNPLGEQSSTCETDIPFELSEWLVFDSSFDRYRSPRLLEFLRLLLNKTHYASYASYTDRSSGMFEIHKPNEVATLWEKVKSRQSNRAMTYDKFARAIRWYYKLGVMVKTNVRYTFQFGPGMSRLDENMNHSNC</sequence>
<keyword evidence="2 3" id="KW-0238">DNA-binding</keyword>
<comment type="caution">
    <text evidence="5">The sequence shown here is derived from an EMBL/GenBank/DDBJ whole genome shotgun (WGS) entry which is preliminary data.</text>
</comment>
<accession>A0A813TW28</accession>
<comment type="similarity">
    <text evidence="1 3">Belongs to the ETS family.</text>
</comment>
<keyword evidence="6" id="KW-1185">Reference proteome</keyword>
<proteinExistence type="inferred from homology"/>
<dbReference type="SMART" id="SM00413">
    <property type="entry name" value="ETS"/>
    <property type="match status" value="1"/>
</dbReference>
<reference evidence="5" key="1">
    <citation type="submission" date="2021-02" db="EMBL/GenBank/DDBJ databases">
        <authorList>
            <person name="Nowell W R."/>
        </authorList>
    </citation>
    <scope>NUCLEOTIDE SEQUENCE</scope>
</reference>
<dbReference type="GO" id="GO:0000981">
    <property type="term" value="F:DNA-binding transcription factor activity, RNA polymerase II-specific"/>
    <property type="evidence" value="ECO:0007669"/>
    <property type="project" value="TreeGrafter"/>
</dbReference>
<dbReference type="GO" id="GO:0043565">
    <property type="term" value="F:sequence-specific DNA binding"/>
    <property type="evidence" value="ECO:0007669"/>
    <property type="project" value="InterPro"/>
</dbReference>
<dbReference type="Pfam" id="PF00178">
    <property type="entry name" value="Ets"/>
    <property type="match status" value="1"/>
</dbReference>
<dbReference type="InterPro" id="IPR046328">
    <property type="entry name" value="ETS_fam"/>
</dbReference>
<dbReference type="InterPro" id="IPR036390">
    <property type="entry name" value="WH_DNA-bd_sf"/>
</dbReference>
<dbReference type="PRINTS" id="PR00454">
    <property type="entry name" value="ETSDOMAIN"/>
</dbReference>
<dbReference type="EMBL" id="CAJNOL010000073">
    <property type="protein sequence ID" value="CAF0817215.1"/>
    <property type="molecule type" value="Genomic_DNA"/>
</dbReference>
<protein>
    <recommendedName>
        <fullName evidence="4">ETS domain-containing protein</fullName>
    </recommendedName>
</protein>
<evidence type="ECO:0000259" key="4">
    <source>
        <dbReference type="PROSITE" id="PS50061"/>
    </source>
</evidence>
<organism evidence="5 6">
    <name type="scientific">Rotaria sordida</name>
    <dbReference type="NCBI Taxonomy" id="392033"/>
    <lineage>
        <taxon>Eukaryota</taxon>
        <taxon>Metazoa</taxon>
        <taxon>Spiralia</taxon>
        <taxon>Gnathifera</taxon>
        <taxon>Rotifera</taxon>
        <taxon>Eurotatoria</taxon>
        <taxon>Bdelloidea</taxon>
        <taxon>Philodinida</taxon>
        <taxon>Philodinidae</taxon>
        <taxon>Rotaria</taxon>
    </lineage>
</organism>
<evidence type="ECO:0000313" key="5">
    <source>
        <dbReference type="EMBL" id="CAF0817215.1"/>
    </source>
</evidence>
<dbReference type="InterPro" id="IPR000418">
    <property type="entry name" value="Ets_dom"/>
</dbReference>
<dbReference type="GO" id="GO:0005634">
    <property type="term" value="C:nucleus"/>
    <property type="evidence" value="ECO:0007669"/>
    <property type="project" value="UniProtKB-SubCell"/>
</dbReference>
<dbReference type="PROSITE" id="PS50061">
    <property type="entry name" value="ETS_DOMAIN_3"/>
    <property type="match status" value="1"/>
</dbReference>
<feature type="domain" description="ETS" evidence="4">
    <location>
        <begin position="87"/>
        <end position="170"/>
    </location>
</feature>